<dbReference type="RefSeq" id="WP_166950845.1">
    <property type="nucleotide sequence ID" value="NZ_JAARLZ010000011.1"/>
</dbReference>
<name>A0A7X5ZK37_9GAMM</name>
<reference evidence="1 2" key="1">
    <citation type="submission" date="2020-03" db="EMBL/GenBank/DDBJ databases">
        <authorList>
            <person name="Lai Q."/>
        </authorList>
    </citation>
    <scope>NUCLEOTIDE SEQUENCE [LARGE SCALE GENOMIC DNA]</scope>
    <source>
        <strain evidence="1 2">CCUG 25036</strain>
    </source>
</reference>
<gene>
    <name evidence="1" type="ORF">HBF25_17940</name>
</gene>
<proteinExistence type="predicted"/>
<comment type="caution">
    <text evidence="1">The sequence shown here is derived from an EMBL/GenBank/DDBJ whole genome shotgun (WGS) entry which is preliminary data.</text>
</comment>
<evidence type="ECO:0000313" key="2">
    <source>
        <dbReference type="Proteomes" id="UP000490980"/>
    </source>
</evidence>
<sequence length="95" mass="10379">MNIPNDLGRLGEGSYVLDPQAGLDALLDDSAEWLAYAEGINEVLAECFVDLDVPNRRHLIRLLGASTLLTRMSEQCVAQAKVRLIWDAQVALGAQ</sequence>
<protein>
    <recommendedName>
        <fullName evidence="3">DUF3077 domain-containing protein</fullName>
    </recommendedName>
</protein>
<accession>A0A7X5ZK37</accession>
<organism evidence="1 2">
    <name type="scientific">Luteibacter anthropi</name>
    <dbReference type="NCBI Taxonomy" id="564369"/>
    <lineage>
        <taxon>Bacteria</taxon>
        <taxon>Pseudomonadati</taxon>
        <taxon>Pseudomonadota</taxon>
        <taxon>Gammaproteobacteria</taxon>
        <taxon>Lysobacterales</taxon>
        <taxon>Rhodanobacteraceae</taxon>
        <taxon>Luteibacter</taxon>
    </lineage>
</organism>
<dbReference type="AlphaFoldDB" id="A0A7X5ZK37"/>
<evidence type="ECO:0000313" key="1">
    <source>
        <dbReference type="EMBL" id="NII08270.1"/>
    </source>
</evidence>
<dbReference type="Proteomes" id="UP000490980">
    <property type="component" value="Unassembled WGS sequence"/>
</dbReference>
<keyword evidence="2" id="KW-1185">Reference proteome</keyword>
<evidence type="ECO:0008006" key="3">
    <source>
        <dbReference type="Google" id="ProtNLM"/>
    </source>
</evidence>
<dbReference type="EMBL" id="JAARLZ010000011">
    <property type="protein sequence ID" value="NII08270.1"/>
    <property type="molecule type" value="Genomic_DNA"/>
</dbReference>